<evidence type="ECO:0000313" key="2">
    <source>
        <dbReference type="Proteomes" id="UP001314262"/>
    </source>
</evidence>
<reference evidence="1 2" key="1">
    <citation type="submission" date="2023-10" db="EMBL/GenBank/DDBJ databases">
        <authorList>
            <person name="Botero Cardona J."/>
        </authorList>
    </citation>
    <scope>NUCLEOTIDE SEQUENCE [LARGE SCALE GENOMIC DNA]</scope>
    <source>
        <strain evidence="1 2">R-53137</strain>
    </source>
</reference>
<protein>
    <submittedName>
        <fullName evidence="1">Uncharacterized protein</fullName>
    </submittedName>
</protein>
<keyword evidence="2" id="KW-1185">Reference proteome</keyword>
<sequence>MKSNSQSYKEPNFLASSTVRPLLMTVSVNKTVQPGDVYVVGSQAKGIVFTGREVSAGDNAPVSVMFGGVVYGNRVNGLTAEYKKQLADAGFKFVEDFNVDTSTQATPTSAATSQSDQGGNK</sequence>
<evidence type="ECO:0000313" key="1">
    <source>
        <dbReference type="EMBL" id="CAK1228499.1"/>
    </source>
</evidence>
<accession>A0ABN9YK70</accession>
<dbReference type="EMBL" id="CAUZLT010000001">
    <property type="protein sequence ID" value="CAK1228499.1"/>
    <property type="molecule type" value="Genomic_DNA"/>
</dbReference>
<gene>
    <name evidence="1" type="ORF">R53137_KAKDMLNK_00235</name>
</gene>
<proteinExistence type="predicted"/>
<dbReference type="RefSeq" id="WP_203619192.1">
    <property type="nucleotide sequence ID" value="NZ_BOJU01000004.1"/>
</dbReference>
<organism evidence="1 2">
    <name type="scientific">Fructobacillus tropaeoli</name>
    <dbReference type="NCBI Taxonomy" id="709323"/>
    <lineage>
        <taxon>Bacteria</taxon>
        <taxon>Bacillati</taxon>
        <taxon>Bacillota</taxon>
        <taxon>Bacilli</taxon>
        <taxon>Lactobacillales</taxon>
        <taxon>Lactobacillaceae</taxon>
        <taxon>Fructobacillus</taxon>
    </lineage>
</organism>
<comment type="caution">
    <text evidence="1">The sequence shown here is derived from an EMBL/GenBank/DDBJ whole genome shotgun (WGS) entry which is preliminary data.</text>
</comment>
<name>A0ABN9YK70_9LACO</name>
<dbReference type="Proteomes" id="UP001314262">
    <property type="component" value="Unassembled WGS sequence"/>
</dbReference>